<dbReference type="HOGENOM" id="CLU_2883484_0_0_0"/>
<dbReference type="AlphaFoldDB" id="F8L600"/>
<reference key="1">
    <citation type="journal article" date="2011" name="Mol. Biol. Evol.">
        <title>Unity in variety -- the pan-genome of the Chlamydiae.</title>
        <authorList>
            <person name="Collingro A."/>
            <person name="Tischler P."/>
            <person name="Weinmaier T."/>
            <person name="Penz T."/>
            <person name="Heinz E."/>
            <person name="Brunham R.C."/>
            <person name="Read T.D."/>
            <person name="Bavoil P.M."/>
            <person name="Sachse K."/>
            <person name="Kahane S."/>
            <person name="Friedman M.G."/>
            <person name="Rattei T."/>
            <person name="Myers G.S.A."/>
            <person name="Horn M."/>
        </authorList>
    </citation>
    <scope>NUCLEOTIDE SEQUENCE</scope>
    <source>
        <strain>Z</strain>
    </source>
</reference>
<dbReference type="EMBL" id="FR872582">
    <property type="protein sequence ID" value="CCB88147.1"/>
    <property type="molecule type" value="Genomic_DNA"/>
</dbReference>
<protein>
    <submittedName>
        <fullName evidence="2">Uncharacterized protein</fullName>
    </submittedName>
</protein>
<evidence type="ECO:0000313" key="3">
    <source>
        <dbReference type="Proteomes" id="UP000000496"/>
    </source>
</evidence>
<sequence>MEFFCAKQSLVSEHKQEGNQEIFFKRKFNWILIQSTSKILLNFAILGGCYGFYNKHVYASYSI</sequence>
<dbReference type="STRING" id="331113.SNE_A02700"/>
<dbReference type="Proteomes" id="UP000000496">
    <property type="component" value="Chromosome gsn.131"/>
</dbReference>
<keyword evidence="1" id="KW-0812">Transmembrane</keyword>
<keyword evidence="1" id="KW-0472">Membrane</keyword>
<gene>
    <name evidence="2" type="ordered locus">SNE_A02700</name>
</gene>
<dbReference type="KEGG" id="sng:SNE_A02700"/>
<name>F8L600_SIMNZ</name>
<reference evidence="2 3" key="2">
    <citation type="journal article" date="2011" name="Mol. Biol. Evol.">
        <title>Unity in variety--the pan-genome of the Chlamydiae.</title>
        <authorList>
            <person name="Collingro A."/>
            <person name="Tischler P."/>
            <person name="Weinmaier T."/>
            <person name="Penz T."/>
            <person name="Heinz E."/>
            <person name="Brunham R.C."/>
            <person name="Read T.D."/>
            <person name="Bavoil P.M."/>
            <person name="Sachse K."/>
            <person name="Kahane S."/>
            <person name="Friedman M.G."/>
            <person name="Rattei T."/>
            <person name="Myers G.S."/>
            <person name="Horn M."/>
        </authorList>
    </citation>
    <scope>NUCLEOTIDE SEQUENCE [LARGE SCALE GENOMIC DNA]</scope>
    <source>
        <strain evidence="3">ATCC VR-1471 / Z</strain>
    </source>
</reference>
<feature type="transmembrane region" description="Helical" evidence="1">
    <location>
        <begin position="30"/>
        <end position="53"/>
    </location>
</feature>
<keyword evidence="1" id="KW-1133">Transmembrane helix</keyword>
<accession>F8L600</accession>
<organism evidence="2 3">
    <name type="scientific">Simkania negevensis (strain ATCC VR-1471 / DSM 27360 / Z)</name>
    <dbReference type="NCBI Taxonomy" id="331113"/>
    <lineage>
        <taxon>Bacteria</taxon>
        <taxon>Pseudomonadati</taxon>
        <taxon>Chlamydiota</taxon>
        <taxon>Chlamydiia</taxon>
        <taxon>Parachlamydiales</taxon>
        <taxon>Simkaniaceae</taxon>
        <taxon>Simkania</taxon>
    </lineage>
</organism>
<evidence type="ECO:0000313" key="2">
    <source>
        <dbReference type="EMBL" id="CCB88147.1"/>
    </source>
</evidence>
<proteinExistence type="predicted"/>
<keyword evidence="3" id="KW-1185">Reference proteome</keyword>
<evidence type="ECO:0000256" key="1">
    <source>
        <dbReference type="SAM" id="Phobius"/>
    </source>
</evidence>